<evidence type="ECO:0000313" key="16">
    <source>
        <dbReference type="EMBL" id="SPX32337.1"/>
    </source>
</evidence>
<reference evidence="23 33" key="6">
    <citation type="submission" date="2019-08" db="EMBL/GenBank/DDBJ databases">
        <title>Whole genome analysis of cultivated E. coli strains isolated from CD patients and healthy donors.</title>
        <authorList>
            <person name="Siniagina M.N."/>
            <person name="Markelova M.I."/>
            <person name="Laikov A.V."/>
            <person name="Boulygina E.A."/>
            <person name="Khusnutdinova D.R."/>
            <person name="Kharchenko A."/>
            <person name="Grigoryeva T.V."/>
        </authorList>
    </citation>
    <scope>NUCLEOTIDE SEQUENCE [LARGE SCALE GENOMIC DNA]</scope>
    <source>
        <strain evidence="23 33">3_77_5</strain>
    </source>
</reference>
<evidence type="ECO:0000313" key="25">
    <source>
        <dbReference type="Proteomes" id="UP000249482"/>
    </source>
</evidence>
<evidence type="ECO:0000313" key="7">
    <source>
        <dbReference type="EMBL" id="HAH7770099.1"/>
    </source>
</evidence>
<dbReference type="EMBL" id="UGEB01000001">
    <property type="protein sequence ID" value="STK97076.1"/>
    <property type="molecule type" value="Genomic_DNA"/>
</dbReference>
<dbReference type="EMBL" id="ABKSHZ030000030">
    <property type="protein sequence ID" value="EMM9724838.1"/>
    <property type="molecule type" value="Genomic_DNA"/>
</dbReference>
<dbReference type="EMBL" id="UCZA01000035">
    <property type="protein sequence ID" value="SQP87054.1"/>
    <property type="molecule type" value="Genomic_DNA"/>
</dbReference>
<evidence type="ECO:0000313" key="36">
    <source>
        <dbReference type="Proteomes" id="UP000531962"/>
    </source>
</evidence>
<evidence type="ECO:0000313" key="30">
    <source>
        <dbReference type="Proteomes" id="UP000254718"/>
    </source>
</evidence>
<evidence type="ECO:0000313" key="12">
    <source>
        <dbReference type="EMBL" id="MUM76007.1"/>
    </source>
</evidence>
<reference evidence="1 37" key="5">
    <citation type="submission" date="2019-03" db="EMBL/GenBank/DDBJ databases">
        <authorList>
            <consortium name="GenomeTrakr network: Whole genome sequencing for foodborne pathogen traceback"/>
        </authorList>
    </citation>
    <scope>NUCLEOTIDE SEQUENCE [LARGE SCALE GENOMIC DNA]</scope>
    <source>
        <strain evidence="1 37">PSU-1190</strain>
    </source>
</reference>
<dbReference type="EMBL" id="JABXPW010000005">
    <property type="protein sequence ID" value="MBA7720964.1"/>
    <property type="molecule type" value="Genomic_DNA"/>
</dbReference>
<dbReference type="PANTHER" id="PTHR36572">
    <property type="entry name" value="DNA DAMAGE-INDUCIBLE PROTEIN I-RELATED"/>
    <property type="match status" value="1"/>
</dbReference>
<name>A0A086VDR7_ECOLX</name>
<dbReference type="EMBL" id="UASG01000030">
    <property type="protein sequence ID" value="SPX32337.1"/>
    <property type="molecule type" value="Genomic_DNA"/>
</dbReference>
<evidence type="ECO:0000313" key="26">
    <source>
        <dbReference type="Proteomes" id="UP000250385"/>
    </source>
</evidence>
<dbReference type="InterPro" id="IPR010391">
    <property type="entry name" value="DNA_damage-inducible_DinI-like"/>
</dbReference>
<reference evidence="13 25" key="2">
    <citation type="submission" date="2018-06" db="EMBL/GenBank/DDBJ databases">
        <title>Draft genome sequence of mcr-1-harboring Escherichia coli isolated from wound infection of a hospitalized patient, in Bolivia.</title>
        <authorList>
            <person name="Munoz M.E."/>
            <person name="Moura Q."/>
            <person name="Ventura P.R.M."/>
            <person name="Bustos L.R."/>
            <person name="Ovando B.G."/>
            <person name="Terrazas D.I.V."/>
            <person name="Yarhui N.B."/>
            <person name="Cerdeira L."/>
            <person name="Lincopan N."/>
        </authorList>
    </citation>
    <scope>NUCLEOTIDE SEQUENCE [LARGE SCALE GENOMIC DNA]</scope>
    <source>
        <strain evidence="13 25">EcMLT</strain>
    </source>
</reference>
<dbReference type="Proteomes" id="UP000854059">
    <property type="component" value="Unassembled WGS sequence"/>
</dbReference>
<evidence type="ECO:0000313" key="21">
    <source>
        <dbReference type="EMBL" id="STK97076.1"/>
    </source>
</evidence>
<dbReference type="EMBL" id="UASG01000039">
    <property type="protein sequence ID" value="SPX32690.1"/>
    <property type="molecule type" value="Genomic_DNA"/>
</dbReference>
<evidence type="ECO:0000313" key="40">
    <source>
        <dbReference type="Proteomes" id="UP000629265"/>
    </source>
</evidence>
<dbReference type="EMBL" id="AASKVF010000011">
    <property type="protein sequence ID" value="EFD6884642.1"/>
    <property type="molecule type" value="Genomic_DNA"/>
</dbReference>
<dbReference type="EMBL" id="UARW01000010">
    <property type="protein sequence ID" value="SQD07605.1"/>
    <property type="molecule type" value="Genomic_DNA"/>
</dbReference>
<evidence type="ECO:0000313" key="37">
    <source>
        <dbReference type="Proteomes" id="UP000591371"/>
    </source>
</evidence>
<dbReference type="Proteomes" id="UP000321461">
    <property type="component" value="Unassembled WGS sequence"/>
</dbReference>
<dbReference type="EMBL" id="DABHXT010000009">
    <property type="protein sequence ID" value="HAJ5958289.1"/>
    <property type="molecule type" value="Genomic_DNA"/>
</dbReference>
<evidence type="ECO:0000313" key="5">
    <source>
        <dbReference type="EMBL" id="EMM0027422.1"/>
    </source>
</evidence>
<dbReference type="EMBL" id="CP065611">
    <property type="protein sequence ID" value="QPR05526.1"/>
    <property type="molecule type" value="Genomic_DNA"/>
</dbReference>
<dbReference type="OMA" id="WENADSW"/>
<dbReference type="EMBL" id="CACRYR010000381">
    <property type="protein sequence ID" value="VZR48529.1"/>
    <property type="molecule type" value="Genomic_DNA"/>
</dbReference>
<evidence type="ECO:0000313" key="29">
    <source>
        <dbReference type="Proteomes" id="UP000254219"/>
    </source>
</evidence>
<dbReference type="GeneID" id="93776143"/>
<evidence type="ECO:0000313" key="31">
    <source>
        <dbReference type="Proteomes" id="UP000255543"/>
    </source>
</evidence>
<evidence type="ECO:0000313" key="9">
    <source>
        <dbReference type="EMBL" id="MBA7720964.1"/>
    </source>
</evidence>
<dbReference type="EMBL" id="UGFE01000002">
    <property type="protein sequence ID" value="STM26358.1"/>
    <property type="molecule type" value="Genomic_DNA"/>
</dbReference>
<evidence type="ECO:0000313" key="2">
    <source>
        <dbReference type="EMBL" id="EFD6884642.1"/>
    </source>
</evidence>
<evidence type="ECO:0000313" key="22">
    <source>
        <dbReference type="EMBL" id="STM26358.1"/>
    </source>
</evidence>
<dbReference type="Proteomes" id="UP000249482">
    <property type="component" value="Unassembled WGS sequence"/>
</dbReference>
<dbReference type="Proteomes" id="UP000271008">
    <property type="component" value="Unassembled WGS sequence"/>
</dbReference>
<evidence type="ECO:0000313" key="8">
    <source>
        <dbReference type="EMBL" id="HAJ5958289.1"/>
    </source>
</evidence>
<dbReference type="Gene3D" id="3.30.910.10">
    <property type="entry name" value="DinI-like"/>
    <property type="match status" value="1"/>
</dbReference>
<evidence type="ECO:0000313" key="38">
    <source>
        <dbReference type="Proteomes" id="UP000594864"/>
    </source>
</evidence>
<evidence type="ECO:0000313" key="23">
    <source>
        <dbReference type="EMBL" id="TXT01673.1"/>
    </source>
</evidence>
<dbReference type="Proteomes" id="UP000486847">
    <property type="component" value="Unassembled WGS sequence"/>
</dbReference>
<dbReference type="Proteomes" id="UP000591371">
    <property type="component" value="Unassembled WGS sequence"/>
</dbReference>
<dbReference type="EMBL" id="VSBS01000318">
    <property type="protein sequence ID" value="TXT01673.1"/>
    <property type="molecule type" value="Genomic_DNA"/>
</dbReference>
<dbReference type="GO" id="GO:0009432">
    <property type="term" value="P:SOS response"/>
    <property type="evidence" value="ECO:0007669"/>
    <property type="project" value="TreeGrafter"/>
</dbReference>
<dbReference type="Proteomes" id="UP000255543">
    <property type="component" value="Unassembled WGS sequence"/>
</dbReference>
<dbReference type="EMBL" id="RQTU01000012">
    <property type="protein sequence ID" value="RRD74915.1"/>
    <property type="molecule type" value="Genomic_DNA"/>
</dbReference>
<evidence type="ECO:0000313" key="6">
    <source>
        <dbReference type="EMBL" id="EMM9724838.1"/>
    </source>
</evidence>
<evidence type="ECO:0000313" key="14">
    <source>
        <dbReference type="EMBL" id="QPR05526.1"/>
    </source>
</evidence>
<dbReference type="EMBL" id="QKWZ01000043">
    <property type="protein sequence ID" value="PZT67782.1"/>
    <property type="molecule type" value="Genomic_DNA"/>
</dbReference>
<dbReference type="EMBL" id="AAVTXU010000053">
    <property type="protein sequence ID" value="EGE1988775.1"/>
    <property type="molecule type" value="Genomic_DNA"/>
</dbReference>
<evidence type="ECO:0000313" key="34">
    <source>
        <dbReference type="Proteomes" id="UP000486847"/>
    </source>
</evidence>
<reference evidence="10 41" key="15">
    <citation type="submission" date="2022-07" db="EMBL/GenBank/DDBJ databases">
        <title>The wastewater resistome of Residential Aged Care Facilities indicates a role of antimicrobial stewardship in reducing resistance.</title>
        <authorList>
            <person name="Sapula S."/>
            <person name="Hart B.J."/>
            <person name="Henrietta V."/>
            <person name="Amsalu A."/>
            <person name="Jon W."/>
            <person name="Siderius N."/>
            <person name="Nguyen L."/>
            <person name="Turnidge J."/>
            <person name="Gerber C."/>
        </authorList>
    </citation>
    <scope>NUCLEOTIDE SEQUENCE [LARGE SCALE GENOMIC DNA]</scope>
    <source>
        <strain evidence="10 41">ECA685</strain>
    </source>
</reference>
<reference evidence="5" key="16">
    <citation type="submission" date="2024-02" db="EMBL/GenBank/DDBJ databases">
        <authorList>
            <consortium name="Clinical and Environmental Microbiology Branch: Whole genome sequencing antimicrobial resistance pathogens in the healthcare setting"/>
        </authorList>
    </citation>
    <scope>NUCLEOTIDE SEQUENCE</scope>
    <source>
        <strain evidence="5">2023CK-00345</strain>
        <strain evidence="6">2023QG-00028</strain>
    </source>
</reference>
<evidence type="ECO:0000313" key="33">
    <source>
        <dbReference type="Proteomes" id="UP000321461"/>
    </source>
</evidence>
<evidence type="ECO:0000313" key="1">
    <source>
        <dbReference type="EMBL" id="EFA4418180.1"/>
    </source>
</evidence>
<reference evidence="24 40" key="10">
    <citation type="submission" date="2019-11" db="EMBL/GenBank/DDBJ databases">
        <authorList>
            <person name="Haines EK M."/>
        </authorList>
    </citation>
    <scope>NUCLEOTIDE SEQUENCE [LARGE SCALE GENOMIC DNA]</scope>
    <source>
        <strain evidence="24">KR2729</strain>
    </source>
</reference>
<evidence type="ECO:0000313" key="15">
    <source>
        <dbReference type="EMBL" id="RRD74915.1"/>
    </source>
</evidence>
<dbReference type="InterPro" id="IPR036687">
    <property type="entry name" value="DinI-like_sf"/>
</dbReference>
<evidence type="ECO:0000313" key="3">
    <source>
        <dbReference type="EMBL" id="EFJ6483281.1"/>
    </source>
</evidence>
<reference evidence="26 27" key="3">
    <citation type="submission" date="2018-06" db="EMBL/GenBank/DDBJ databases">
        <authorList>
            <consortium name="Pathogen Informatics"/>
            <person name="Doyle S."/>
        </authorList>
    </citation>
    <scope>NUCLEOTIDE SEQUENCE [LARGE SCALE GENOMIC DNA]</scope>
    <source>
        <strain evidence="16 26">NCTC10279</strain>
        <strain evidence="20 29">NCTC11181</strain>
        <strain evidence="18 28">NCTC8009</strain>
        <strain evidence="21 31">NCTC8179</strain>
        <strain evidence="22 30">NCTC8333</strain>
        <strain evidence="19 27">VREC0535</strain>
    </source>
</reference>
<dbReference type="Proteomes" id="UP000254219">
    <property type="component" value="Unassembled WGS sequence"/>
</dbReference>
<evidence type="ECO:0000313" key="27">
    <source>
        <dbReference type="Proteomes" id="UP000250671"/>
    </source>
</evidence>
<dbReference type="Proteomes" id="UP000843571">
    <property type="component" value="Unassembled WGS sequence"/>
</dbReference>
<dbReference type="Proteomes" id="UP000531962">
    <property type="component" value="Unassembled WGS sequence"/>
</dbReference>
<evidence type="ECO:0000313" key="17">
    <source>
        <dbReference type="EMBL" id="SPX32690.1"/>
    </source>
</evidence>
<dbReference type="EMBL" id="JANIDP010000035">
    <property type="protein sequence ID" value="MDR6046802.1"/>
    <property type="molecule type" value="Genomic_DNA"/>
</dbReference>
<protein>
    <submittedName>
        <fullName evidence="16 24">DNA damage-inducible protein</fullName>
    </submittedName>
    <submittedName>
        <fullName evidence="1">Damage-inducible protein DinI</fullName>
    </submittedName>
    <submittedName>
        <fullName evidence="2">DinI family protein</fullName>
    </submittedName>
    <submittedName>
        <fullName evidence="9">DinI-like family protein</fullName>
    </submittedName>
</protein>
<evidence type="ECO:0000313" key="24">
    <source>
        <dbReference type="EMBL" id="VZR48529.1"/>
    </source>
</evidence>
<reference evidence="11 34" key="8">
    <citation type="submission" date="2019-10" db="EMBL/GenBank/DDBJ databases">
        <title>Comparative genomic analysis of antimicrobial resistant Escherichia coli of diverse origin.</title>
        <authorList>
            <person name="Ghatak S."/>
            <person name="Milton A.P."/>
            <person name="Rhetso K."/>
            <person name="Purkait D."/>
            <person name="Das S."/>
            <person name="Puro K.-U."/>
            <person name="Shakuntala I."/>
            <person name="Sen A."/>
            <person name="Sanjukta R."/>
            <person name="Priya G.B."/>
            <person name="Mawlong M."/>
            <person name="Lyngdoh V."/>
            <person name="Rynghang J."/>
            <person name="Mawphlang B.L."/>
        </authorList>
    </citation>
    <scope>NUCLEOTIDE SEQUENCE [LARGE SCALE GENOMIC DNA]</scope>
    <source>
        <strain evidence="11 34">SE161</strain>
    </source>
</reference>
<reference evidence="7" key="1">
    <citation type="journal article" date="2018" name="Genome Biol.">
        <title>SKESA: strategic k-mer extension for scrupulous assemblies.</title>
        <authorList>
            <person name="Souvorov A."/>
            <person name="Agarwala R."/>
            <person name="Lipman D.J."/>
        </authorList>
    </citation>
    <scope>NUCLEOTIDE SEQUENCE [LARGE SCALE GENOMIC DNA]</scope>
    <source>
        <strain evidence="7">C0382</strain>
        <strain evidence="8">EuSCAPE_DE065</strain>
    </source>
</reference>
<dbReference type="Proteomes" id="UP000254718">
    <property type="component" value="Unassembled WGS sequence"/>
</dbReference>
<dbReference type="SUPFAM" id="SSF54857">
    <property type="entry name" value="DNA damage-inducible protein DinI"/>
    <property type="match status" value="1"/>
</dbReference>
<dbReference type="EMBL" id="AATCLQ010000032">
    <property type="protein sequence ID" value="EFJ6483281.1"/>
    <property type="molecule type" value="Genomic_DNA"/>
</dbReference>
<evidence type="ECO:0000313" key="35">
    <source>
        <dbReference type="Proteomes" id="UP000490727"/>
    </source>
</evidence>
<reference evidence="9" key="13">
    <citation type="submission" date="2020-06" db="EMBL/GenBank/DDBJ databases">
        <title>REHAB project genomes.</title>
        <authorList>
            <person name="Shaw L.P."/>
        </authorList>
    </citation>
    <scope>NUCLEOTIDE SEQUENCE</scope>
    <source>
        <strain evidence="9">RHBSTW-00474</strain>
    </source>
</reference>
<evidence type="ECO:0000313" key="39">
    <source>
        <dbReference type="Proteomes" id="UP000622722"/>
    </source>
</evidence>
<dbReference type="EMBL" id="AASATZ010000010">
    <property type="protein sequence ID" value="EFA4418180.1"/>
    <property type="molecule type" value="Genomic_DNA"/>
</dbReference>
<dbReference type="Proteomes" id="UP000250671">
    <property type="component" value="Unassembled WGS sequence"/>
</dbReference>
<reference evidence="2 36" key="7">
    <citation type="submission" date="2019-08" db="EMBL/GenBank/DDBJ databases">
        <authorList>
            <consortium name="NARMS: The National Antimicrobial Resistance Monitoring System"/>
        </authorList>
    </citation>
    <scope>NUCLEOTIDE SEQUENCE [LARGE SCALE GENOMIC DNA]</scope>
    <source>
        <strain evidence="2 36">19MD07CB01-EC</strain>
    </source>
</reference>
<evidence type="ECO:0000313" key="41">
    <source>
        <dbReference type="Proteomes" id="UP001247581"/>
    </source>
</evidence>
<dbReference type="AlphaFoldDB" id="A0A086VDR7"/>
<evidence type="ECO:0000313" key="20">
    <source>
        <dbReference type="EMBL" id="STD33903.1"/>
    </source>
</evidence>
<dbReference type="Proteomes" id="UP000846355">
    <property type="component" value="Unassembled WGS sequence"/>
</dbReference>
<dbReference type="PANTHER" id="PTHR36572:SF2">
    <property type="entry name" value="DNA DAMAGE-INDUCIBLE PROTEIN I"/>
    <property type="match status" value="1"/>
</dbReference>
<reference evidence="3" key="12">
    <citation type="submission" date="2020-02" db="EMBL/GenBank/DDBJ databases">
        <authorList>
            <person name="Ashton P.M."/>
            <person name="Dallman T."/>
            <person name="Nair S."/>
            <person name="De Pinna E."/>
            <person name="Peters T."/>
            <person name="Grant K."/>
        </authorList>
    </citation>
    <scope>NUCLEOTIDE SEQUENCE</scope>
    <source>
        <strain evidence="4">412057</strain>
        <strain evidence="3">93335</strain>
    </source>
</reference>
<dbReference type="Proteomes" id="UP000711811">
    <property type="component" value="Unassembled WGS sequence"/>
</dbReference>
<reference evidence="15 32" key="4">
    <citation type="submission" date="2018-11" db="EMBL/GenBank/DDBJ databases">
        <title>Enterobacteriaceae from Patient.</title>
        <authorList>
            <person name="Shen C."/>
            <person name="Yang Y."/>
            <person name="Tian G."/>
        </authorList>
    </citation>
    <scope>NUCLEOTIDE SEQUENCE [LARGE SCALE GENOMIC DNA]</scope>
    <source>
        <strain evidence="15 32">GBGD28</strain>
    </source>
</reference>
<evidence type="ECO:0000313" key="11">
    <source>
        <dbReference type="EMBL" id="MTE89407.1"/>
    </source>
</evidence>
<dbReference type="Pfam" id="PF06183">
    <property type="entry name" value="DinI"/>
    <property type="match status" value="1"/>
</dbReference>
<dbReference type="Proteomes" id="UP000629265">
    <property type="component" value="Unassembled WGS sequence"/>
</dbReference>
<dbReference type="Proteomes" id="UP000250385">
    <property type="component" value="Unassembled WGS sequence"/>
</dbReference>
<dbReference type="EMBL" id="ABLFQU030000047">
    <property type="protein sequence ID" value="EMM0027422.1"/>
    <property type="molecule type" value="Genomic_DNA"/>
</dbReference>
<evidence type="ECO:0000313" key="10">
    <source>
        <dbReference type="EMBL" id="MDR6046802.1"/>
    </source>
</evidence>
<proteinExistence type="predicted"/>
<evidence type="ECO:0000313" key="13">
    <source>
        <dbReference type="EMBL" id="PZT67782.1"/>
    </source>
</evidence>
<evidence type="ECO:0000313" key="28">
    <source>
        <dbReference type="Proteomes" id="UP000250991"/>
    </source>
</evidence>
<dbReference type="Proteomes" id="UP000250991">
    <property type="component" value="Unassembled WGS sequence"/>
</dbReference>
<dbReference type="Proteomes" id="UP000594864">
    <property type="component" value="Chromosome"/>
</dbReference>
<reference evidence="14 38" key="14">
    <citation type="submission" date="2020-12" db="EMBL/GenBank/DDBJ databases">
        <title>FDA dAtabase for Regulatory Grade micrObial Sequences (FDA-ARGOS): Supporting development and validation of Infectious Disease Dx tests.</title>
        <authorList>
            <person name="Sproer C."/>
            <person name="Gronow S."/>
            <person name="Severitt S."/>
            <person name="Schroder I."/>
            <person name="Tallon L."/>
            <person name="Sadzewicz L."/>
            <person name="Zhao X."/>
            <person name="Boylan J."/>
            <person name="Ott S."/>
            <person name="Bowen H."/>
            <person name="Vavikolanu K."/>
            <person name="Mehta A."/>
            <person name="Aluvathingal J."/>
            <person name="Nadendla S."/>
            <person name="Lowell S."/>
            <person name="Myers T."/>
            <person name="Yan Y."/>
            <person name="Sichtig H."/>
        </authorList>
    </citation>
    <scope>NUCLEOTIDE SEQUENCE [LARGE SCALE GENOMIC DNA]</scope>
    <source>
        <strain evidence="14 38">FDAARGOS_945</strain>
    </source>
</reference>
<evidence type="ECO:0000313" key="4">
    <source>
        <dbReference type="EMBL" id="EGE1988775.1"/>
    </source>
</evidence>
<gene>
    <name evidence="19" type="primary">dinI_3</name>
    <name evidence="18" type="synonym">dinI</name>
    <name evidence="20" type="synonym">dinI_1</name>
    <name evidence="21" type="synonym">dinI_2</name>
    <name evidence="16" type="synonym">dinI_5</name>
    <name evidence="17" type="synonym">dinI_6</name>
    <name evidence="3" type="ORF">A2J79_003678</name>
    <name evidence="1" type="ORF">D3G36_09940</name>
    <name evidence="4" type="ORF">DL968_14260</name>
    <name evidence="13" type="ORF">DNQ45_02525</name>
    <name evidence="15" type="ORF">EIA08_14285</name>
    <name evidence="11" type="ORF">F9B07_11305</name>
    <name evidence="23" type="ORF">FWK02_11160</name>
    <name evidence="2" type="ORF">FZU14_10475</name>
    <name evidence="12" type="ORF">GNZ05_28375</name>
    <name evidence="7" type="ORF">HIE29_003567</name>
    <name evidence="8" type="ORF">HMV95_08345</name>
    <name evidence="9" type="ORF">HV209_20585</name>
    <name evidence="14" type="ORF">I6H02_03435</name>
    <name evidence="24" type="ORF">IDONEFKE_05088</name>
    <name evidence="16" type="ORF">NCTC10279_04797</name>
    <name evidence="17" type="ORF">NCTC10279_05176</name>
    <name evidence="20" type="ORF">NCTC11181_00057</name>
    <name evidence="18" type="ORF">NCTC8009_08236</name>
    <name evidence="21" type="ORF">NCTC8179_04955</name>
    <name evidence="22" type="ORF">NCTC8333_05426</name>
    <name evidence="10" type="ORF">NQD80_13435</name>
    <name evidence="5" type="ORF">P6223_004069</name>
    <name evidence="6" type="ORF">PWL68_005064</name>
    <name evidence="19" type="ORF">SAMEA3752557_04571</name>
</gene>
<dbReference type="EMBL" id="DABCJL010000008">
    <property type="protein sequence ID" value="HAH7770099.1"/>
    <property type="molecule type" value="Genomic_DNA"/>
</dbReference>
<reference evidence="7" key="11">
    <citation type="submission" date="2020-01" db="EMBL/GenBank/DDBJ databases">
        <authorList>
            <consortium name="NCBI Pathogen Detection Project"/>
        </authorList>
    </citation>
    <scope>NUCLEOTIDE SEQUENCE</scope>
    <source>
        <strain evidence="7">C0382</strain>
        <strain evidence="8">EuSCAPE_DE065</strain>
    </source>
</reference>
<dbReference type="Proteomes" id="UP000490727">
    <property type="component" value="Unassembled WGS sequence"/>
</dbReference>
<evidence type="ECO:0000313" key="18">
    <source>
        <dbReference type="EMBL" id="SQD07605.1"/>
    </source>
</evidence>
<evidence type="ECO:0000313" key="32">
    <source>
        <dbReference type="Proteomes" id="UP000271008"/>
    </source>
</evidence>
<dbReference type="EMBL" id="WOET01000160">
    <property type="protein sequence ID" value="MUM76007.1"/>
    <property type="molecule type" value="Genomic_DNA"/>
</dbReference>
<sequence length="82" mass="9379">MRIEICIAKEKMTKMPTGAVDALKEELTRRISKRYDDVEVIVKATSNDGLSVTRTADKDSAKTFVQETLKDTWESADEWFVH</sequence>
<dbReference type="Proteomes" id="UP000622722">
    <property type="component" value="Unassembled WGS sequence"/>
</dbReference>
<dbReference type="EMBL" id="UFYN01000002">
    <property type="protein sequence ID" value="STD33903.1"/>
    <property type="molecule type" value="Genomic_DNA"/>
</dbReference>
<dbReference type="EMBL" id="WCEW01000011">
    <property type="protein sequence ID" value="MTE89407.1"/>
    <property type="molecule type" value="Genomic_DNA"/>
</dbReference>
<evidence type="ECO:0000313" key="19">
    <source>
        <dbReference type="EMBL" id="SQP87054.1"/>
    </source>
</evidence>
<organism evidence="9 39">
    <name type="scientific">Escherichia coli</name>
    <dbReference type="NCBI Taxonomy" id="562"/>
    <lineage>
        <taxon>Bacteria</taxon>
        <taxon>Pseudomonadati</taxon>
        <taxon>Pseudomonadota</taxon>
        <taxon>Gammaproteobacteria</taxon>
        <taxon>Enterobacterales</taxon>
        <taxon>Enterobacteriaceae</taxon>
        <taxon>Escherichia</taxon>
    </lineage>
</organism>
<dbReference type="Proteomes" id="UP001247581">
    <property type="component" value="Unassembled WGS sequence"/>
</dbReference>
<dbReference type="RefSeq" id="WP_001217553.1">
    <property type="nucleotide sequence ID" value="NZ_AP021894.1"/>
</dbReference>
<reference evidence="12 35" key="9">
    <citation type="submission" date="2019-11" db="EMBL/GenBank/DDBJ databases">
        <title>Whole genome sequence analysis of environmental Escherichia coli from the feces of straw-necked ibis (Threskiornis spinicollis) nesting on inland wetlands.</title>
        <authorList>
            <person name="Wyrsch E.R."/>
            <person name="Roy Chowdhury P."/>
            <person name="Wallis L."/>
            <person name="Cummins M.L."/>
            <person name="Zingali T."/>
            <person name="Brandis K.J."/>
            <person name="Djordjevic S.P."/>
        </authorList>
    </citation>
    <scope>NUCLEOTIDE SEQUENCE [LARGE SCALE GENOMIC DNA]</scope>
    <source>
        <strain evidence="12 35">IBS12</strain>
    </source>
</reference>
<accession>A0A086VDR7</accession>